<organism evidence="2 3">
    <name type="scientific">Synaphobranchus kaupii</name>
    <name type="common">Kaup's arrowtooth eel</name>
    <dbReference type="NCBI Taxonomy" id="118154"/>
    <lineage>
        <taxon>Eukaryota</taxon>
        <taxon>Metazoa</taxon>
        <taxon>Chordata</taxon>
        <taxon>Craniata</taxon>
        <taxon>Vertebrata</taxon>
        <taxon>Euteleostomi</taxon>
        <taxon>Actinopterygii</taxon>
        <taxon>Neopterygii</taxon>
        <taxon>Teleostei</taxon>
        <taxon>Anguilliformes</taxon>
        <taxon>Synaphobranchidae</taxon>
        <taxon>Synaphobranchus</taxon>
    </lineage>
</organism>
<accession>A0A9Q1IJG3</accession>
<proteinExistence type="predicted"/>
<evidence type="ECO:0000313" key="3">
    <source>
        <dbReference type="Proteomes" id="UP001152622"/>
    </source>
</evidence>
<dbReference type="Proteomes" id="UP001152622">
    <property type="component" value="Chromosome 15"/>
</dbReference>
<feature type="compositionally biased region" description="Polar residues" evidence="1">
    <location>
        <begin position="10"/>
        <end position="26"/>
    </location>
</feature>
<feature type="compositionally biased region" description="Basic and acidic residues" evidence="1">
    <location>
        <begin position="27"/>
        <end position="37"/>
    </location>
</feature>
<feature type="region of interest" description="Disordered" evidence="1">
    <location>
        <begin position="1"/>
        <end position="37"/>
    </location>
</feature>
<evidence type="ECO:0000313" key="2">
    <source>
        <dbReference type="EMBL" id="KAJ8341851.1"/>
    </source>
</evidence>
<dbReference type="EMBL" id="JAINUF010000015">
    <property type="protein sequence ID" value="KAJ8341851.1"/>
    <property type="molecule type" value="Genomic_DNA"/>
</dbReference>
<protein>
    <submittedName>
        <fullName evidence="2">Uncharacterized protein</fullName>
    </submittedName>
</protein>
<gene>
    <name evidence="2" type="ORF">SKAU_G00341420</name>
</gene>
<sequence length="124" mass="13520">MASLAGEKVLSNSKQPLNRLQGGNVSTEEKRPFVEKEGLPIGQGELAVEREGVRRFKNKLIPFPPPWSVDEGYGELTRKTGFGNTSCTGQKAGTAWGSVKRRRAPTLTSAEENAVFELRDGDAM</sequence>
<reference evidence="2" key="1">
    <citation type="journal article" date="2023" name="Science">
        <title>Genome structures resolve the early diversification of teleost fishes.</title>
        <authorList>
            <person name="Parey E."/>
            <person name="Louis A."/>
            <person name="Montfort J."/>
            <person name="Bouchez O."/>
            <person name="Roques C."/>
            <person name="Iampietro C."/>
            <person name="Lluch J."/>
            <person name="Castinel A."/>
            <person name="Donnadieu C."/>
            <person name="Desvignes T."/>
            <person name="Floi Bucao C."/>
            <person name="Jouanno E."/>
            <person name="Wen M."/>
            <person name="Mejri S."/>
            <person name="Dirks R."/>
            <person name="Jansen H."/>
            <person name="Henkel C."/>
            <person name="Chen W.J."/>
            <person name="Zahm M."/>
            <person name="Cabau C."/>
            <person name="Klopp C."/>
            <person name="Thompson A.W."/>
            <person name="Robinson-Rechavi M."/>
            <person name="Braasch I."/>
            <person name="Lecointre G."/>
            <person name="Bobe J."/>
            <person name="Postlethwait J.H."/>
            <person name="Berthelot C."/>
            <person name="Roest Crollius H."/>
            <person name="Guiguen Y."/>
        </authorList>
    </citation>
    <scope>NUCLEOTIDE SEQUENCE</scope>
    <source>
        <strain evidence="2">WJC10195</strain>
    </source>
</reference>
<name>A0A9Q1IJG3_SYNKA</name>
<keyword evidence="3" id="KW-1185">Reference proteome</keyword>
<dbReference type="AlphaFoldDB" id="A0A9Q1IJG3"/>
<comment type="caution">
    <text evidence="2">The sequence shown here is derived from an EMBL/GenBank/DDBJ whole genome shotgun (WGS) entry which is preliminary data.</text>
</comment>
<evidence type="ECO:0000256" key="1">
    <source>
        <dbReference type="SAM" id="MobiDB-lite"/>
    </source>
</evidence>